<evidence type="ECO:0000313" key="2">
    <source>
        <dbReference type="Proteomes" id="UP001295684"/>
    </source>
</evidence>
<dbReference type="InterPro" id="IPR003428">
    <property type="entry name" value="MAM33"/>
</dbReference>
<evidence type="ECO:0000313" key="1">
    <source>
        <dbReference type="EMBL" id="CAI2377803.1"/>
    </source>
</evidence>
<dbReference type="AlphaFoldDB" id="A0AAD1XRC7"/>
<reference evidence="1" key="1">
    <citation type="submission" date="2023-07" db="EMBL/GenBank/DDBJ databases">
        <authorList>
            <consortium name="AG Swart"/>
            <person name="Singh M."/>
            <person name="Singh A."/>
            <person name="Seah K."/>
            <person name="Emmerich C."/>
        </authorList>
    </citation>
    <scope>NUCLEOTIDE SEQUENCE</scope>
    <source>
        <strain evidence="1">DP1</strain>
    </source>
</reference>
<dbReference type="GO" id="GO:0005759">
    <property type="term" value="C:mitochondrial matrix"/>
    <property type="evidence" value="ECO:0007669"/>
    <property type="project" value="InterPro"/>
</dbReference>
<proteinExistence type="predicted"/>
<dbReference type="PANTHER" id="PTHR10826:SF1">
    <property type="entry name" value="COMPLEMENT COMPONENT 1 Q SUBCOMPONENT-BINDING PROTEIN, MITOCHONDRIAL"/>
    <property type="match status" value="1"/>
</dbReference>
<dbReference type="Pfam" id="PF02330">
    <property type="entry name" value="MAM33"/>
    <property type="match status" value="1"/>
</dbReference>
<dbReference type="Gene3D" id="3.10.280.10">
    <property type="entry name" value="Mitochondrial glycoprotein"/>
    <property type="match status" value="1"/>
</dbReference>
<dbReference type="SUPFAM" id="SSF54529">
    <property type="entry name" value="Mitochondrial glycoprotein MAM33-like"/>
    <property type="match status" value="1"/>
</dbReference>
<accession>A0AAD1XRC7</accession>
<sequence>MFQALKQRSSFKCLSSLVKPSAQTGTGLMRLATPCTSIVSAQRSPFSSNIVRIEKSLQSLRTSLDNEINYENENYEPVKQAEEFLQYSGFQLVENENPYFITISKRVYGMTVKVSFESQPPEIDDYDEGDNQSEQPQEFKDMFEDSIHDVTVTICPGDENGEGMIAELTIHGDKLYIVHMVKVENVAEVMRLSRYERSSTRYLGPEFDSLDPSLKQALQEYLGDLGINDDIIAFVDAMALDQDQKLYMKWLQQSKDFLIQ</sequence>
<organism evidence="1 2">
    <name type="scientific">Euplotes crassus</name>
    <dbReference type="NCBI Taxonomy" id="5936"/>
    <lineage>
        <taxon>Eukaryota</taxon>
        <taxon>Sar</taxon>
        <taxon>Alveolata</taxon>
        <taxon>Ciliophora</taxon>
        <taxon>Intramacronucleata</taxon>
        <taxon>Spirotrichea</taxon>
        <taxon>Hypotrichia</taxon>
        <taxon>Euplotida</taxon>
        <taxon>Euplotidae</taxon>
        <taxon>Moneuplotes</taxon>
    </lineage>
</organism>
<protein>
    <recommendedName>
        <fullName evidence="3">Mitochondrial acidic protein MAM33</fullName>
    </recommendedName>
</protein>
<dbReference type="EMBL" id="CAMPGE010019472">
    <property type="protein sequence ID" value="CAI2377803.1"/>
    <property type="molecule type" value="Genomic_DNA"/>
</dbReference>
<evidence type="ECO:0008006" key="3">
    <source>
        <dbReference type="Google" id="ProtNLM"/>
    </source>
</evidence>
<gene>
    <name evidence="1" type="ORF">ECRASSUSDP1_LOCUS19193</name>
</gene>
<dbReference type="InterPro" id="IPR036561">
    <property type="entry name" value="MAM33_sf"/>
</dbReference>
<dbReference type="PANTHER" id="PTHR10826">
    <property type="entry name" value="COMPLEMENT COMPONENT 1"/>
    <property type="match status" value="1"/>
</dbReference>
<comment type="caution">
    <text evidence="1">The sequence shown here is derived from an EMBL/GenBank/DDBJ whole genome shotgun (WGS) entry which is preliminary data.</text>
</comment>
<dbReference type="Proteomes" id="UP001295684">
    <property type="component" value="Unassembled WGS sequence"/>
</dbReference>
<keyword evidence="2" id="KW-1185">Reference proteome</keyword>
<name>A0AAD1XRC7_EUPCR</name>